<evidence type="ECO:0000256" key="5">
    <source>
        <dbReference type="ARBA" id="ARBA00023239"/>
    </source>
</evidence>
<dbReference type="STRING" id="5078.A0A135LPV9"/>
<keyword evidence="11" id="KW-1185">Reference proteome</keyword>
<dbReference type="InterPro" id="IPR032466">
    <property type="entry name" value="Metal_Hydrolase"/>
</dbReference>
<dbReference type="Pfam" id="PF04909">
    <property type="entry name" value="Amidohydro_2"/>
    <property type="match status" value="1"/>
</dbReference>
<accession>A0A135LPV9</accession>
<dbReference type="PANTHER" id="PTHR21240">
    <property type="entry name" value="2-AMINO-3-CARBOXYLMUCONATE-6-SEMIALDEHYDE DECARBOXYLASE"/>
    <property type="match status" value="1"/>
</dbReference>
<evidence type="ECO:0000259" key="9">
    <source>
        <dbReference type="Pfam" id="PF04909"/>
    </source>
</evidence>
<dbReference type="GeneID" id="63709578"/>
<dbReference type="EMBL" id="LHQR01000044">
    <property type="protein sequence ID" value="KXG50992.1"/>
    <property type="molecule type" value="Genomic_DNA"/>
</dbReference>
<reference evidence="10 11" key="1">
    <citation type="journal article" date="2016" name="BMC Genomics">
        <title>Genome sequencing and secondary metabolism of the postharvest pathogen Penicillium griseofulvum.</title>
        <authorList>
            <person name="Banani H."/>
            <person name="Marcet-Houben M."/>
            <person name="Ballester A.R."/>
            <person name="Abbruscato P."/>
            <person name="Gonzalez-Candelas L."/>
            <person name="Gabaldon T."/>
            <person name="Spadaro D."/>
        </authorList>
    </citation>
    <scope>NUCLEOTIDE SEQUENCE [LARGE SCALE GENOMIC DNA]</scope>
    <source>
        <strain evidence="10 11">PG3</strain>
    </source>
</reference>
<keyword evidence="10" id="KW-0378">Hydrolase</keyword>
<dbReference type="GO" id="GO:0047596">
    <property type="term" value="F:6-methylsalicylate decarboxylase activity"/>
    <property type="evidence" value="ECO:0007669"/>
    <property type="project" value="UniProtKB-EC"/>
</dbReference>
<dbReference type="GO" id="GO:0005829">
    <property type="term" value="C:cytosol"/>
    <property type="evidence" value="ECO:0007669"/>
    <property type="project" value="TreeGrafter"/>
</dbReference>
<feature type="domain" description="Amidohydrolase-related" evidence="9">
    <location>
        <begin position="7"/>
        <end position="316"/>
    </location>
</feature>
<proteinExistence type="inferred from homology"/>
<evidence type="ECO:0000256" key="3">
    <source>
        <dbReference type="ARBA" id="ARBA00022793"/>
    </source>
</evidence>
<evidence type="ECO:0000256" key="8">
    <source>
        <dbReference type="RuleBase" id="RU366045"/>
    </source>
</evidence>
<dbReference type="PANTHER" id="PTHR21240:SF29">
    <property type="entry name" value="AMIDOHYDROLASE-RELATED DOMAIN-CONTAINING PROTEIN"/>
    <property type="match status" value="1"/>
</dbReference>
<evidence type="ECO:0000256" key="2">
    <source>
        <dbReference type="ARBA" id="ARBA00022723"/>
    </source>
</evidence>
<gene>
    <name evidence="10" type="ORF">PGRI_065640</name>
</gene>
<dbReference type="Gene3D" id="3.20.20.140">
    <property type="entry name" value="Metal-dependent hydrolases"/>
    <property type="match status" value="1"/>
</dbReference>
<keyword evidence="5 8" id="KW-0456">Lyase</keyword>
<sequence>MTVMAKIDVHHHFYPAAMRQALDRAGGDPSGWYTPPWTLELDQDIARRMKVTTTILSVTAPGPSIEPDSAKAAALARSCNESAAAIRDAKPHQYGFFASVPSLFDTEAVLKEIDYACTTLHADGVTLFTRYGKGPHYLGHPAFRPIWADLSRRGAVVFIHPTHPVDTQLVNSWLPQPMFDYPHETGRSAMDLLTSGILQDYPGCKIILSHAGGTLPYLIHRAATMLPLMPKTLGLSTEELVEAARSFYFDTAISSNPVTLKALFEFAAPGHVLFGSDFPNAPHDAIQRFTNFLEAYDLPEETKRQVNSGAALELFPRLNDVPGRARL</sequence>
<name>A0A135LPV9_PENPA</name>
<dbReference type="InterPro" id="IPR006680">
    <property type="entry name" value="Amidohydro-rel"/>
</dbReference>
<dbReference type="EC" id="4.1.1.52" evidence="7"/>
<dbReference type="RefSeq" id="XP_040649528.1">
    <property type="nucleotide sequence ID" value="XM_040794278.1"/>
</dbReference>
<dbReference type="OMA" id="DVHHHVY"/>
<dbReference type="AlphaFoldDB" id="A0A135LPV9"/>
<evidence type="ECO:0000256" key="1">
    <source>
        <dbReference type="ARBA" id="ARBA00005871"/>
    </source>
</evidence>
<comment type="catalytic activity">
    <reaction evidence="6">
        <text>6-methylsalicylate + H(+) = 3-methylphenol + CO2</text>
        <dbReference type="Rhea" id="RHEA:23112"/>
        <dbReference type="ChEBI" id="CHEBI:15378"/>
        <dbReference type="ChEBI" id="CHEBI:16526"/>
        <dbReference type="ChEBI" id="CHEBI:17231"/>
        <dbReference type="ChEBI" id="CHEBI:36658"/>
        <dbReference type="EC" id="4.1.1.52"/>
    </reaction>
    <physiologicalReaction direction="left-to-right" evidence="6">
        <dbReference type="Rhea" id="RHEA:23113"/>
    </physiologicalReaction>
</comment>
<evidence type="ECO:0000313" key="11">
    <source>
        <dbReference type="Proteomes" id="UP000070168"/>
    </source>
</evidence>
<evidence type="ECO:0000256" key="7">
    <source>
        <dbReference type="ARBA" id="ARBA00038889"/>
    </source>
</evidence>
<dbReference type="OrthoDB" id="2832284at2759"/>
<dbReference type="InterPro" id="IPR032465">
    <property type="entry name" value="ACMSD"/>
</dbReference>
<evidence type="ECO:0000256" key="4">
    <source>
        <dbReference type="ARBA" id="ARBA00022833"/>
    </source>
</evidence>
<keyword evidence="3 8" id="KW-0210">Decarboxylase</keyword>
<keyword evidence="2" id="KW-0479">Metal-binding</keyword>
<protein>
    <recommendedName>
        <fullName evidence="7">6-methylsalicylate decarboxylase</fullName>
        <ecNumber evidence="7">4.1.1.52</ecNumber>
    </recommendedName>
</protein>
<comment type="caution">
    <text evidence="10">The sequence shown here is derived from an EMBL/GenBank/DDBJ whole genome shotgun (WGS) entry which is preliminary data.</text>
</comment>
<evidence type="ECO:0000313" key="10">
    <source>
        <dbReference type="EMBL" id="KXG50992.1"/>
    </source>
</evidence>
<dbReference type="Proteomes" id="UP000070168">
    <property type="component" value="Unassembled WGS sequence"/>
</dbReference>
<dbReference type="GO" id="GO:0019748">
    <property type="term" value="P:secondary metabolic process"/>
    <property type="evidence" value="ECO:0007669"/>
    <property type="project" value="TreeGrafter"/>
</dbReference>
<dbReference type="SUPFAM" id="SSF51556">
    <property type="entry name" value="Metallo-dependent hydrolases"/>
    <property type="match status" value="1"/>
</dbReference>
<comment type="similarity">
    <text evidence="1">Belongs to the metallo-dependent hydrolases superfamily. ACMSD family.</text>
</comment>
<dbReference type="GO" id="GO:0016787">
    <property type="term" value="F:hydrolase activity"/>
    <property type="evidence" value="ECO:0007669"/>
    <property type="project" value="UniProtKB-KW"/>
</dbReference>
<dbReference type="GO" id="GO:0046872">
    <property type="term" value="F:metal ion binding"/>
    <property type="evidence" value="ECO:0007669"/>
    <property type="project" value="UniProtKB-KW"/>
</dbReference>
<organism evidence="10 11">
    <name type="scientific">Penicillium patulum</name>
    <name type="common">Penicillium griseofulvum</name>
    <dbReference type="NCBI Taxonomy" id="5078"/>
    <lineage>
        <taxon>Eukaryota</taxon>
        <taxon>Fungi</taxon>
        <taxon>Dikarya</taxon>
        <taxon>Ascomycota</taxon>
        <taxon>Pezizomycotina</taxon>
        <taxon>Eurotiomycetes</taxon>
        <taxon>Eurotiomycetidae</taxon>
        <taxon>Eurotiales</taxon>
        <taxon>Aspergillaceae</taxon>
        <taxon>Penicillium</taxon>
    </lineage>
</organism>
<evidence type="ECO:0000256" key="6">
    <source>
        <dbReference type="ARBA" id="ARBA00036832"/>
    </source>
</evidence>
<keyword evidence="4" id="KW-0862">Zinc</keyword>